<dbReference type="OrthoDB" id="5599486at2"/>
<dbReference type="SUPFAM" id="SSF101898">
    <property type="entry name" value="NHL repeat"/>
    <property type="match status" value="1"/>
</dbReference>
<dbReference type="EMBL" id="VSFC01000052">
    <property type="protein sequence ID" value="TYA53084.1"/>
    <property type="molecule type" value="Genomic_DNA"/>
</dbReference>
<protein>
    <recommendedName>
        <fullName evidence="3">SdiA-regulated family protein</fullName>
    </recommendedName>
</protein>
<dbReference type="Proteomes" id="UP000324550">
    <property type="component" value="Unassembled WGS sequence"/>
</dbReference>
<gene>
    <name evidence="1" type="ORF">FVF61_10505</name>
</gene>
<evidence type="ECO:0000313" key="2">
    <source>
        <dbReference type="Proteomes" id="UP000324550"/>
    </source>
</evidence>
<dbReference type="RefSeq" id="WP_148456127.1">
    <property type="nucleotide sequence ID" value="NZ_VSFC01000052.1"/>
</dbReference>
<sequence>MPYLNINIKLFTISLLVLSILLTSCKSDNLNKISSFPVSLKEVSAAEKTPFSNLIWVIEDSRNQNTLFGLNEKGEVIRELYITDAINIDWEDLTSDSLGNIYIGDFGNNKKDRVLYIIYKVKKPNKDSLNVTAEKITFTLPAKLKQENFEAFFVFNQHFYIFNKENKKGRMFKVPNKIGEHEAKLVAEFQLDNNKNKITSADISDDGKTIILLVKDKLWKLSNFTKDNFFKGDIKSLEFNHLTQKEGVCFKNNHTLYITDERIGFVGGNIYTFDLN</sequence>
<name>A0A5D0G2W3_9FLAO</name>
<accession>A0A5D0G2W3</accession>
<evidence type="ECO:0008006" key="3">
    <source>
        <dbReference type="Google" id="ProtNLM"/>
    </source>
</evidence>
<proteinExistence type="predicted"/>
<keyword evidence="2" id="KW-1185">Reference proteome</keyword>
<evidence type="ECO:0000313" key="1">
    <source>
        <dbReference type="EMBL" id="TYA53084.1"/>
    </source>
</evidence>
<dbReference type="AlphaFoldDB" id="A0A5D0G2W3"/>
<organism evidence="1 2">
    <name type="scientific">Formosa maritima</name>
    <dbReference type="NCBI Taxonomy" id="2592046"/>
    <lineage>
        <taxon>Bacteria</taxon>
        <taxon>Pseudomonadati</taxon>
        <taxon>Bacteroidota</taxon>
        <taxon>Flavobacteriia</taxon>
        <taxon>Flavobacteriales</taxon>
        <taxon>Flavobacteriaceae</taxon>
        <taxon>Formosa</taxon>
    </lineage>
</organism>
<reference evidence="1 2" key="1">
    <citation type="submission" date="2019-08" db="EMBL/GenBank/DDBJ databases">
        <title>Formosa sediminis sp. nov., isolated from marine sediment.</title>
        <authorList>
            <person name="Cao W.R."/>
        </authorList>
    </citation>
    <scope>NUCLEOTIDE SEQUENCE [LARGE SCALE GENOMIC DNA]</scope>
    <source>
        <strain evidence="1 2">1494</strain>
    </source>
</reference>
<comment type="caution">
    <text evidence="1">The sequence shown here is derived from an EMBL/GenBank/DDBJ whole genome shotgun (WGS) entry which is preliminary data.</text>
</comment>